<feature type="compositionally biased region" description="Acidic residues" evidence="1">
    <location>
        <begin position="340"/>
        <end position="350"/>
    </location>
</feature>
<protein>
    <submittedName>
        <fullName evidence="2">Uncharacterized protein</fullName>
    </submittedName>
</protein>
<feature type="compositionally biased region" description="Gly residues" evidence="1">
    <location>
        <begin position="351"/>
        <end position="362"/>
    </location>
</feature>
<dbReference type="AlphaFoldDB" id="M7SPR6"/>
<dbReference type="EMBL" id="KB706239">
    <property type="protein sequence ID" value="EMR68444.1"/>
    <property type="molecule type" value="Genomic_DNA"/>
</dbReference>
<feature type="region of interest" description="Disordered" evidence="1">
    <location>
        <begin position="209"/>
        <end position="233"/>
    </location>
</feature>
<organism evidence="2 3">
    <name type="scientific">Eutypa lata (strain UCR-EL1)</name>
    <name type="common">Grapevine dieback disease fungus</name>
    <name type="synonym">Eutypa armeniacae</name>
    <dbReference type="NCBI Taxonomy" id="1287681"/>
    <lineage>
        <taxon>Eukaryota</taxon>
        <taxon>Fungi</taxon>
        <taxon>Dikarya</taxon>
        <taxon>Ascomycota</taxon>
        <taxon>Pezizomycotina</taxon>
        <taxon>Sordariomycetes</taxon>
        <taxon>Xylariomycetidae</taxon>
        <taxon>Xylariales</taxon>
        <taxon>Diatrypaceae</taxon>
        <taxon>Eutypa</taxon>
    </lineage>
</organism>
<evidence type="ECO:0000256" key="1">
    <source>
        <dbReference type="SAM" id="MobiDB-lite"/>
    </source>
</evidence>
<feature type="compositionally biased region" description="Polar residues" evidence="1">
    <location>
        <begin position="419"/>
        <end position="433"/>
    </location>
</feature>
<gene>
    <name evidence="2" type="ORF">UCREL1_4535</name>
</gene>
<dbReference type="eggNOG" id="ENOG502S23J">
    <property type="taxonomic scope" value="Eukaryota"/>
</dbReference>
<keyword evidence="3" id="KW-1185">Reference proteome</keyword>
<dbReference type="KEGG" id="ela:UCREL1_4535"/>
<dbReference type="STRING" id="1287681.M7SPR6"/>
<accession>M7SPR6</accession>
<proteinExistence type="predicted"/>
<feature type="region of interest" description="Disordered" evidence="1">
    <location>
        <begin position="410"/>
        <end position="443"/>
    </location>
</feature>
<dbReference type="OrthoDB" id="5429993at2759"/>
<feature type="region of interest" description="Disordered" evidence="1">
    <location>
        <begin position="1"/>
        <end position="32"/>
    </location>
</feature>
<evidence type="ECO:0000313" key="3">
    <source>
        <dbReference type="Proteomes" id="UP000012174"/>
    </source>
</evidence>
<name>M7SPR6_EUTLA</name>
<feature type="region of interest" description="Disordered" evidence="1">
    <location>
        <begin position="339"/>
        <end position="372"/>
    </location>
</feature>
<evidence type="ECO:0000313" key="2">
    <source>
        <dbReference type="EMBL" id="EMR68444.1"/>
    </source>
</evidence>
<reference evidence="3" key="1">
    <citation type="journal article" date="2013" name="Genome Announc.">
        <title>Draft genome sequence of the grapevine dieback fungus Eutypa lata UCR-EL1.</title>
        <authorList>
            <person name="Blanco-Ulate B."/>
            <person name="Rolshausen P.E."/>
            <person name="Cantu D."/>
        </authorList>
    </citation>
    <scope>NUCLEOTIDE SEQUENCE [LARGE SCALE GENOMIC DNA]</scope>
    <source>
        <strain evidence="3">UCR-EL1</strain>
    </source>
</reference>
<sequence length="443" mass="47018">MSTSGGLSRTRRESSSQCAKKHIAQPTTGEASHAVGNELSRDRLSVLFIGGRQQESGIEFNYGHEQAALRCVLGKNCYRRSTNQSDDKRETIGKGTFNTQSTATDYHGAPAKSLAPKPLTSTYLAPPSPSKLPSNIALTSETARLQTELLQLSLLRREGPAADAAWRASAKRKLGSRFARLAAEDAKLTLLEQRRAEAGNAAALVRWGHGDGGGASRRSGAQESSGGGGGDNRSLDEKIQLLDEVVSGVWGLGDPVAGRYARVVHAFEGWIEKAAGVLEAQRRGRDFGALVNGGDGGNGDDGDDIVLFLSDLDDSGWKGECAGLARRLDGYRQSLRELGDAVEEEEEEGGGGEPPDGAGGRSGSQPQRSGLAQVLEGSRSLVHGMLAELEAMEHIGRDAEAAENEWIERMSGELKVDDSGSSSNIAPSDTPSRQDVPLWKMAV</sequence>
<dbReference type="HOGENOM" id="CLU_030105_0_0_1"/>
<feature type="region of interest" description="Disordered" evidence="1">
    <location>
        <begin position="81"/>
        <end position="118"/>
    </location>
</feature>
<dbReference type="Proteomes" id="UP000012174">
    <property type="component" value="Unassembled WGS sequence"/>
</dbReference>